<feature type="compositionally biased region" description="Basic residues" evidence="1">
    <location>
        <begin position="81"/>
        <end position="90"/>
    </location>
</feature>
<feature type="compositionally biased region" description="Polar residues" evidence="1">
    <location>
        <begin position="108"/>
        <end position="122"/>
    </location>
</feature>
<dbReference type="VEuPathDB" id="FungiDB:ASPGLDRAFT_21755"/>
<feature type="compositionally biased region" description="Polar residues" evidence="1">
    <location>
        <begin position="165"/>
        <end position="175"/>
    </location>
</feature>
<proteinExistence type="evidence at transcript level"/>
<reference evidence="2" key="1">
    <citation type="journal article" date="2014" name="Microb. Cell Fact.">
        <title>Genetically shaping morphology of the filamentous fungus Aspergillus glaucus for production of antitumor polyketide aspergiolide A.</title>
        <authorList>
            <person name="Cai M."/>
            <person name="Zhang Y."/>
            <person name="Hu W."/>
            <person name="Shen W."/>
            <person name="Yu Z."/>
            <person name="Zhou W."/>
            <person name="Jiang T."/>
            <person name="Zhou X."/>
            <person name="Zhang Y."/>
        </authorList>
    </citation>
    <scope>NUCLEOTIDE SEQUENCE</scope>
    <source>
        <strain evidence="2">HB 1-19</strain>
    </source>
</reference>
<feature type="compositionally biased region" description="Low complexity" evidence="1">
    <location>
        <begin position="442"/>
        <end position="452"/>
    </location>
</feature>
<organism evidence="2">
    <name type="scientific">Aspergillus glaucus</name>
    <name type="common">Eurotium herbariorum</name>
    <dbReference type="NCBI Taxonomy" id="41413"/>
    <lineage>
        <taxon>Eukaryota</taxon>
        <taxon>Fungi</taxon>
        <taxon>Dikarya</taxon>
        <taxon>Ascomycota</taxon>
        <taxon>Pezizomycotina</taxon>
        <taxon>Eurotiomycetes</taxon>
        <taxon>Eurotiomycetidae</taxon>
        <taxon>Eurotiales</taxon>
        <taxon>Aspergillaceae</taxon>
        <taxon>Aspergillus</taxon>
        <taxon>Aspergillus subgen. Aspergillus</taxon>
    </lineage>
</organism>
<dbReference type="AlphaFoldDB" id="A0A059T4E1"/>
<feature type="compositionally biased region" description="Basic and acidic residues" evidence="1">
    <location>
        <begin position="217"/>
        <end position="231"/>
    </location>
</feature>
<feature type="compositionally biased region" description="Polar residues" evidence="1">
    <location>
        <begin position="481"/>
        <end position="498"/>
    </location>
</feature>
<sequence length="542" mass="59953">MATTAAYSADVLMSSGGVHGSQTHWEYSVPVRQDSFNRRSKSRTSHDSHRKSRDRNSKGSRSSSMSRQPYMHESNYNRNPSRGRRDHSRGRGSEVGSSRGVYGHESGSRSVGNVRESTNGAPQTLDEEAKWIHRDKLAKIESEELHQAALLFHRRTGIETKSSRGRSQATHQRGISESSETEPTEQSEPWPNMSEEQREYNNESPESFESNGIATGPHDERKNWDLRKPEEIASEEAIDDGASSVYRNPHLRKSSSRIPIPRTTTAPNLPTEARSRAQTMGDDDEDTSSPSKPRRASEPMTMDDSTPTPNGSRPNSRGANATMQSAGGRRPTAKSAQGSTNRKTSAPATSRKTTKSRTSSTANGTRPTTRGDTRPTTAVNRPEGDPPWLATMYKPDPRLPLDQQIIPTHARQMMQQQWEKEGKTPTTYDREFAPLAIATDAPPSNNNDNNNDNNEKTEEPPKEEQPQEKSEKPETEENSSWPLSSPKSPDSTQPNTGYSPMPRVQEPPPAGLTPKWSPPVVTAQEPPPPKEKKGGCGCCIVM</sequence>
<feature type="compositionally biased region" description="Low complexity" evidence="1">
    <location>
        <begin position="356"/>
        <end position="377"/>
    </location>
</feature>
<accession>A0A059T4E1</accession>
<feature type="region of interest" description="Disordered" evidence="1">
    <location>
        <begin position="154"/>
        <end position="542"/>
    </location>
</feature>
<name>A0A059T4E1_ASPGL</name>
<feature type="compositionally biased region" description="Basic and acidic residues" evidence="1">
    <location>
        <begin position="453"/>
        <end position="475"/>
    </location>
</feature>
<feature type="compositionally biased region" description="Basic residues" evidence="1">
    <location>
        <begin position="38"/>
        <end position="53"/>
    </location>
</feature>
<protein>
    <submittedName>
        <fullName evidence="2">TeaA receptor TeaR</fullName>
    </submittedName>
</protein>
<evidence type="ECO:0000256" key="1">
    <source>
        <dbReference type="SAM" id="MobiDB-lite"/>
    </source>
</evidence>
<feature type="compositionally biased region" description="Polar residues" evidence="1">
    <location>
        <begin position="202"/>
        <end position="213"/>
    </location>
</feature>
<feature type="compositionally biased region" description="Polar residues" evidence="1">
    <location>
        <begin position="334"/>
        <end position="348"/>
    </location>
</feature>
<keyword evidence="2" id="KW-0675">Receptor</keyword>
<feature type="compositionally biased region" description="Basic and acidic residues" evidence="1">
    <location>
        <begin position="418"/>
        <end position="432"/>
    </location>
</feature>
<feature type="compositionally biased region" description="Polar residues" evidence="1">
    <location>
        <begin position="303"/>
        <end position="325"/>
    </location>
</feature>
<evidence type="ECO:0000313" key="2">
    <source>
        <dbReference type="EMBL" id="AHJ80789.1"/>
    </source>
</evidence>
<dbReference type="EMBL" id="KC822645">
    <property type="protein sequence ID" value="AHJ80789.1"/>
    <property type="molecule type" value="mRNA"/>
</dbReference>
<feature type="region of interest" description="Disordered" evidence="1">
    <location>
        <begin position="1"/>
        <end position="127"/>
    </location>
</feature>